<dbReference type="GO" id="GO:0006508">
    <property type="term" value="P:proteolysis"/>
    <property type="evidence" value="ECO:0007669"/>
    <property type="project" value="UniProtKB-KW"/>
</dbReference>
<feature type="domain" description="Peptidase M28" evidence="24">
    <location>
        <begin position="286"/>
        <end position="476"/>
    </location>
</feature>
<proteinExistence type="predicted"/>
<evidence type="ECO:0000256" key="10">
    <source>
        <dbReference type="ARBA" id="ARBA00022729"/>
    </source>
</evidence>
<dbReference type="GO" id="GO:0005576">
    <property type="term" value="C:extracellular region"/>
    <property type="evidence" value="ECO:0007669"/>
    <property type="project" value="UniProtKB-SubCell"/>
</dbReference>
<evidence type="ECO:0000256" key="12">
    <source>
        <dbReference type="ARBA" id="ARBA00022824"/>
    </source>
</evidence>
<evidence type="ECO:0000256" key="19">
    <source>
        <dbReference type="ARBA" id="ARBA00025833"/>
    </source>
</evidence>
<evidence type="ECO:0000313" key="25">
    <source>
        <dbReference type="EMBL" id="QDV07219.1"/>
    </source>
</evidence>
<keyword evidence="21" id="KW-0175">Coiled coil</keyword>
<dbReference type="PANTHER" id="PTHR12053">
    <property type="entry name" value="PROTEASE FAMILY M28 PLASMA GLUTAMATE CARBOXYPEPTIDASE-RELATED"/>
    <property type="match status" value="1"/>
</dbReference>
<comment type="subunit">
    <text evidence="19">Homodimer. The monomeric form is inactive while the homodimer is active.</text>
</comment>
<evidence type="ECO:0000256" key="6">
    <source>
        <dbReference type="ARBA" id="ARBA00022525"/>
    </source>
</evidence>
<dbReference type="InterPro" id="IPR039866">
    <property type="entry name" value="CPQ"/>
</dbReference>
<evidence type="ECO:0000313" key="26">
    <source>
        <dbReference type="Proteomes" id="UP000320390"/>
    </source>
</evidence>
<evidence type="ECO:0000256" key="18">
    <source>
        <dbReference type="ARBA" id="ARBA00023228"/>
    </source>
</evidence>
<evidence type="ECO:0000256" key="23">
    <source>
        <dbReference type="SAM" id="SignalP"/>
    </source>
</evidence>
<dbReference type="GO" id="GO:0046872">
    <property type="term" value="F:metal ion binding"/>
    <property type="evidence" value="ECO:0007669"/>
    <property type="project" value="UniProtKB-KW"/>
</dbReference>
<dbReference type="PANTHER" id="PTHR12053:SF3">
    <property type="entry name" value="CARBOXYPEPTIDASE Q"/>
    <property type="match status" value="1"/>
</dbReference>
<dbReference type="GO" id="GO:0004180">
    <property type="term" value="F:carboxypeptidase activity"/>
    <property type="evidence" value="ECO:0007669"/>
    <property type="project" value="UniProtKB-KW"/>
</dbReference>
<evidence type="ECO:0000256" key="5">
    <source>
        <dbReference type="ARBA" id="ARBA00014116"/>
    </source>
</evidence>
<dbReference type="Pfam" id="PF04389">
    <property type="entry name" value="Peptidase_M28"/>
    <property type="match status" value="1"/>
</dbReference>
<evidence type="ECO:0000256" key="14">
    <source>
        <dbReference type="ARBA" id="ARBA00023034"/>
    </source>
</evidence>
<evidence type="ECO:0000256" key="21">
    <source>
        <dbReference type="SAM" id="Coils"/>
    </source>
</evidence>
<keyword evidence="17" id="KW-0325">Glycoprotein</keyword>
<accession>A0A518ET06</accession>
<dbReference type="AlphaFoldDB" id="A0A518ET06"/>
<gene>
    <name evidence="25" type="primary">ywaD_2</name>
    <name evidence="25" type="ORF">Poly30_27380</name>
</gene>
<keyword evidence="6" id="KW-0964">Secreted</keyword>
<keyword evidence="8" id="KW-0645">Protease</keyword>
<feature type="compositionally biased region" description="Basic and acidic residues" evidence="22">
    <location>
        <begin position="604"/>
        <end position="616"/>
    </location>
</feature>
<feature type="coiled-coil region" evidence="21">
    <location>
        <begin position="179"/>
        <end position="206"/>
    </location>
</feature>
<sequence length="631" mass="69235" precursor="true">MVSHSRLRTTFVRASFLLAIASPNFAQDSSRRDSTPGESAPEAKAEAAPDPAAVIDAIIQEGKENSKVWETLTYISEEIGPRLTGSAGLERANVWTRAKFTEYGLKNSHLMRWGDIPVRFDRGPSSARMVSPVERDLEFTTPAWGAGTDGPLRGKVVKMPLTLEGLEEVRDQLTGAWVLTKSQRRRRNRDKEAAEAERELREKIDAALQEAHILGKVVGASRDEITTGGKRGWRELTMETLPTDVEVTIRRQDYDAINSRLSDGEEVELEFDLKHYFTEGPFGAFNTIAEIPGTEFPDEVVIVSAHLDSWNGPMSQGTQDNGTGSSVTLEAARILMAAGAKPRRTIRFCLWTGEEQGLLGSRGYVESLSEEELAKVSACFVDDGGTYYQGGLFCVADMEPMLNAATRPVHEAFPDLPIDVVVRDKMPRGGSSDHASFNSKGVPGFFWTEKNRPGLEGMGYSFSWHTQNDTLEHAIEEYLVQSATCSAVTAYSLAMADTLLPRYVPEPEPETDPEAIAAAMAADGFEAVETPLSGEWNGVFTEPDMPFSLTFVVNAEGEVRGTTQSGETPRQLEKGRWNAEEKTLTFEYESGSFGRLTASAKLDEDGTLKGSVKADPDSDGYAWEAKKKTDA</sequence>
<evidence type="ECO:0000256" key="4">
    <source>
        <dbReference type="ARBA" id="ARBA00004613"/>
    </source>
</evidence>
<evidence type="ECO:0000256" key="17">
    <source>
        <dbReference type="ARBA" id="ARBA00023180"/>
    </source>
</evidence>
<feature type="compositionally biased region" description="Basic and acidic residues" evidence="22">
    <location>
        <begin position="29"/>
        <end position="47"/>
    </location>
</feature>
<dbReference type="RefSeq" id="WP_419191347.1">
    <property type="nucleotide sequence ID" value="NZ_CP036434.1"/>
</dbReference>
<comment type="subcellular location">
    <subcellularLocation>
        <location evidence="1">Endoplasmic reticulum</location>
    </subcellularLocation>
    <subcellularLocation>
        <location evidence="3">Golgi apparatus</location>
    </subcellularLocation>
    <subcellularLocation>
        <location evidence="2">Lysosome</location>
    </subcellularLocation>
    <subcellularLocation>
        <location evidence="4">Secreted</location>
    </subcellularLocation>
</comment>
<evidence type="ECO:0000256" key="20">
    <source>
        <dbReference type="ARBA" id="ARBA00033328"/>
    </source>
</evidence>
<keyword evidence="26" id="KW-1185">Reference proteome</keyword>
<keyword evidence="11 25" id="KW-0378">Hydrolase</keyword>
<dbReference type="SUPFAM" id="SSF53187">
    <property type="entry name" value="Zn-dependent exopeptidases"/>
    <property type="match status" value="1"/>
</dbReference>
<evidence type="ECO:0000256" key="2">
    <source>
        <dbReference type="ARBA" id="ARBA00004371"/>
    </source>
</evidence>
<keyword evidence="10 23" id="KW-0732">Signal</keyword>
<keyword evidence="14" id="KW-0333">Golgi apparatus</keyword>
<keyword evidence="13" id="KW-0862">Zinc</keyword>
<dbReference type="EMBL" id="CP036434">
    <property type="protein sequence ID" value="QDV07219.1"/>
    <property type="molecule type" value="Genomic_DNA"/>
</dbReference>
<evidence type="ECO:0000256" key="8">
    <source>
        <dbReference type="ARBA" id="ARBA00022670"/>
    </source>
</evidence>
<evidence type="ECO:0000256" key="16">
    <source>
        <dbReference type="ARBA" id="ARBA00023145"/>
    </source>
</evidence>
<name>A0A518ET06_9BACT</name>
<evidence type="ECO:0000259" key="24">
    <source>
        <dbReference type="Pfam" id="PF04389"/>
    </source>
</evidence>
<evidence type="ECO:0000256" key="1">
    <source>
        <dbReference type="ARBA" id="ARBA00004240"/>
    </source>
</evidence>
<organism evidence="25 26">
    <name type="scientific">Saltatorellus ferox</name>
    <dbReference type="NCBI Taxonomy" id="2528018"/>
    <lineage>
        <taxon>Bacteria</taxon>
        <taxon>Pseudomonadati</taxon>
        <taxon>Planctomycetota</taxon>
        <taxon>Planctomycetia</taxon>
        <taxon>Planctomycetia incertae sedis</taxon>
        <taxon>Saltatorellus</taxon>
    </lineage>
</organism>
<feature type="signal peptide" evidence="23">
    <location>
        <begin position="1"/>
        <end position="26"/>
    </location>
</feature>
<keyword evidence="18" id="KW-0458">Lysosome</keyword>
<evidence type="ECO:0000256" key="15">
    <source>
        <dbReference type="ARBA" id="ARBA00023049"/>
    </source>
</evidence>
<evidence type="ECO:0000256" key="9">
    <source>
        <dbReference type="ARBA" id="ARBA00022723"/>
    </source>
</evidence>
<evidence type="ECO:0000256" key="3">
    <source>
        <dbReference type="ARBA" id="ARBA00004555"/>
    </source>
</evidence>
<dbReference type="GO" id="GO:0005764">
    <property type="term" value="C:lysosome"/>
    <property type="evidence" value="ECO:0007669"/>
    <property type="project" value="UniProtKB-SubCell"/>
</dbReference>
<keyword evidence="25" id="KW-0031">Aminopeptidase</keyword>
<dbReference type="Gene3D" id="3.40.630.10">
    <property type="entry name" value="Zn peptidases"/>
    <property type="match status" value="1"/>
</dbReference>
<evidence type="ECO:0000256" key="13">
    <source>
        <dbReference type="ARBA" id="ARBA00022833"/>
    </source>
</evidence>
<keyword evidence="7" id="KW-0121">Carboxypeptidase</keyword>
<feature type="region of interest" description="Disordered" evidence="22">
    <location>
        <begin position="27"/>
        <end position="48"/>
    </location>
</feature>
<keyword evidence="12" id="KW-0256">Endoplasmic reticulum</keyword>
<dbReference type="Gene3D" id="3.50.30.30">
    <property type="match status" value="1"/>
</dbReference>
<keyword evidence="16" id="KW-0865">Zymogen</keyword>
<dbReference type="Proteomes" id="UP000320390">
    <property type="component" value="Chromosome"/>
</dbReference>
<dbReference type="GO" id="GO:0004177">
    <property type="term" value="F:aminopeptidase activity"/>
    <property type="evidence" value="ECO:0007669"/>
    <property type="project" value="UniProtKB-KW"/>
</dbReference>
<reference evidence="25 26" key="1">
    <citation type="submission" date="2019-02" db="EMBL/GenBank/DDBJ databases">
        <title>Deep-cultivation of Planctomycetes and their phenomic and genomic characterization uncovers novel biology.</title>
        <authorList>
            <person name="Wiegand S."/>
            <person name="Jogler M."/>
            <person name="Boedeker C."/>
            <person name="Pinto D."/>
            <person name="Vollmers J."/>
            <person name="Rivas-Marin E."/>
            <person name="Kohn T."/>
            <person name="Peeters S.H."/>
            <person name="Heuer A."/>
            <person name="Rast P."/>
            <person name="Oberbeckmann S."/>
            <person name="Bunk B."/>
            <person name="Jeske O."/>
            <person name="Meyerdierks A."/>
            <person name="Storesund J.E."/>
            <person name="Kallscheuer N."/>
            <person name="Luecker S."/>
            <person name="Lage O.M."/>
            <person name="Pohl T."/>
            <person name="Merkel B.J."/>
            <person name="Hornburger P."/>
            <person name="Mueller R.-W."/>
            <person name="Bruemmer F."/>
            <person name="Labrenz M."/>
            <person name="Spormann A.M."/>
            <person name="Op den Camp H."/>
            <person name="Overmann J."/>
            <person name="Amann R."/>
            <person name="Jetten M.S.M."/>
            <person name="Mascher T."/>
            <person name="Medema M.H."/>
            <person name="Devos D.P."/>
            <person name="Kaster A.-K."/>
            <person name="Ovreas L."/>
            <person name="Rohde M."/>
            <person name="Galperin M.Y."/>
            <person name="Jogler C."/>
        </authorList>
    </citation>
    <scope>NUCLEOTIDE SEQUENCE [LARGE SCALE GENOMIC DNA]</scope>
    <source>
        <strain evidence="25 26">Poly30</strain>
    </source>
</reference>
<evidence type="ECO:0000256" key="22">
    <source>
        <dbReference type="SAM" id="MobiDB-lite"/>
    </source>
</evidence>
<dbReference type="InterPro" id="IPR007484">
    <property type="entry name" value="Peptidase_M28"/>
</dbReference>
<keyword evidence="15" id="KW-0482">Metalloprotease</keyword>
<protein>
    <recommendedName>
        <fullName evidence="5">Carboxypeptidase Q</fullName>
    </recommendedName>
    <alternativeName>
        <fullName evidence="20">Plasma glutamate carboxypeptidase</fullName>
    </alternativeName>
</protein>
<keyword evidence="9" id="KW-0479">Metal-binding</keyword>
<feature type="chain" id="PRO_5022030844" description="Carboxypeptidase Q" evidence="23">
    <location>
        <begin position="27"/>
        <end position="631"/>
    </location>
</feature>
<feature type="region of interest" description="Disordered" evidence="22">
    <location>
        <begin position="604"/>
        <end position="631"/>
    </location>
</feature>
<evidence type="ECO:0000256" key="11">
    <source>
        <dbReference type="ARBA" id="ARBA00022801"/>
    </source>
</evidence>
<evidence type="ECO:0000256" key="7">
    <source>
        <dbReference type="ARBA" id="ARBA00022645"/>
    </source>
</evidence>
<dbReference type="GO" id="GO:0070573">
    <property type="term" value="F:metallodipeptidase activity"/>
    <property type="evidence" value="ECO:0007669"/>
    <property type="project" value="InterPro"/>
</dbReference>